<accession>A0A645HFF6</accession>
<comment type="caution">
    <text evidence="2">The sequence shown here is derived from an EMBL/GenBank/DDBJ whole genome shotgun (WGS) entry which is preliminary data.</text>
</comment>
<evidence type="ECO:0000313" key="2">
    <source>
        <dbReference type="EMBL" id="MPN34834.1"/>
    </source>
</evidence>
<dbReference type="Pfam" id="PF00263">
    <property type="entry name" value="Secretin"/>
    <property type="match status" value="1"/>
</dbReference>
<organism evidence="2">
    <name type="scientific">bioreactor metagenome</name>
    <dbReference type="NCBI Taxonomy" id="1076179"/>
    <lineage>
        <taxon>unclassified sequences</taxon>
        <taxon>metagenomes</taxon>
        <taxon>ecological metagenomes</taxon>
    </lineage>
</organism>
<dbReference type="GO" id="GO:0009306">
    <property type="term" value="P:protein secretion"/>
    <property type="evidence" value="ECO:0007669"/>
    <property type="project" value="InterPro"/>
</dbReference>
<dbReference type="InterPro" id="IPR004846">
    <property type="entry name" value="T2SS/T3SS_dom"/>
</dbReference>
<reference evidence="2" key="1">
    <citation type="submission" date="2019-08" db="EMBL/GenBank/DDBJ databases">
        <authorList>
            <person name="Kucharzyk K."/>
            <person name="Murdoch R.W."/>
            <person name="Higgins S."/>
            <person name="Loffler F."/>
        </authorList>
    </citation>
    <scope>NUCLEOTIDE SEQUENCE</scope>
</reference>
<gene>
    <name evidence="2" type="ORF">SDC9_182328</name>
</gene>
<protein>
    <recommendedName>
        <fullName evidence="1">Type II/III secretion system secretin-like domain-containing protein</fullName>
    </recommendedName>
</protein>
<feature type="domain" description="Type II/III secretion system secretin-like" evidence="1">
    <location>
        <begin position="15"/>
        <end position="88"/>
    </location>
</feature>
<proteinExistence type="predicted"/>
<dbReference type="AlphaFoldDB" id="A0A645HFF6"/>
<name>A0A645HFF6_9ZZZZ</name>
<sequence>MTGWALTVNSLAEVDNAGNPSIESNSFSGALTIDAGVERLIGAFDKHVMVEQYIGMPFFADIPILKYLFGAESKVDSKLKVFVTMTAKPVETKNVPSPAAGEMIDTLIAASAAK</sequence>
<dbReference type="EMBL" id="VSSQ01088072">
    <property type="protein sequence ID" value="MPN34834.1"/>
    <property type="molecule type" value="Genomic_DNA"/>
</dbReference>
<evidence type="ECO:0000259" key="1">
    <source>
        <dbReference type="Pfam" id="PF00263"/>
    </source>
</evidence>